<keyword evidence="5" id="KW-0378">Hydrolase</keyword>
<reference evidence="6" key="1">
    <citation type="submission" date="2016-10" db="EMBL/GenBank/DDBJ databases">
        <authorList>
            <person name="Varghese N."/>
            <person name="Submissions S."/>
        </authorList>
    </citation>
    <scope>NUCLEOTIDE SEQUENCE [LARGE SCALE GENOMIC DNA]</scope>
    <source>
        <strain evidence="6">DSM 25329</strain>
    </source>
</reference>
<dbReference type="GO" id="GO:0008233">
    <property type="term" value="F:peptidase activity"/>
    <property type="evidence" value="ECO:0007669"/>
    <property type="project" value="UniProtKB-KW"/>
</dbReference>
<dbReference type="InterPro" id="IPR029062">
    <property type="entry name" value="Class_I_gatase-like"/>
</dbReference>
<dbReference type="Gene3D" id="3.40.50.880">
    <property type="match status" value="1"/>
</dbReference>
<dbReference type="PANTHER" id="PTHR48094:SF11">
    <property type="entry name" value="GLUTATHIONE-INDEPENDENT GLYOXALASE HSP31-RELATED"/>
    <property type="match status" value="1"/>
</dbReference>
<feature type="domain" description="DJ-1/PfpI" evidence="4">
    <location>
        <begin position="27"/>
        <end position="216"/>
    </location>
</feature>
<dbReference type="EMBL" id="FNAN01000011">
    <property type="protein sequence ID" value="SDF60233.1"/>
    <property type="molecule type" value="Genomic_DNA"/>
</dbReference>
<dbReference type="GO" id="GO:0005737">
    <property type="term" value="C:cytoplasm"/>
    <property type="evidence" value="ECO:0007669"/>
    <property type="project" value="TreeGrafter"/>
</dbReference>
<proteinExistence type="inferred from homology"/>
<keyword evidence="5" id="KW-0645">Protease</keyword>
<organism evidence="5 6">
    <name type="scientific">Dyadobacter soli</name>
    <dbReference type="NCBI Taxonomy" id="659014"/>
    <lineage>
        <taxon>Bacteria</taxon>
        <taxon>Pseudomonadati</taxon>
        <taxon>Bacteroidota</taxon>
        <taxon>Cytophagia</taxon>
        <taxon>Cytophagales</taxon>
        <taxon>Spirosomataceae</taxon>
        <taxon>Dyadobacter</taxon>
    </lineage>
</organism>
<dbReference type="OrthoDB" id="9792284at2"/>
<dbReference type="InterPro" id="IPR050325">
    <property type="entry name" value="Prot/Nucl_acid_deglycase"/>
</dbReference>
<protein>
    <submittedName>
        <fullName evidence="5">Putative intracellular protease/amidase</fullName>
    </submittedName>
</protein>
<evidence type="ECO:0000313" key="5">
    <source>
        <dbReference type="EMBL" id="SDF60233.1"/>
    </source>
</evidence>
<evidence type="ECO:0000256" key="2">
    <source>
        <dbReference type="ARBA" id="ARBA00023239"/>
    </source>
</evidence>
<comment type="similarity">
    <text evidence="3">Belongs to the peptidase C56 family. HSP31-like subfamily.</text>
</comment>
<name>A0A1G7MEP2_9BACT</name>
<dbReference type="Pfam" id="PF01965">
    <property type="entry name" value="DJ-1_PfpI"/>
    <property type="match status" value="1"/>
</dbReference>
<dbReference type="GO" id="GO:0006508">
    <property type="term" value="P:proteolysis"/>
    <property type="evidence" value="ECO:0007669"/>
    <property type="project" value="UniProtKB-KW"/>
</dbReference>
<accession>A0A1G7MEP2</accession>
<dbReference type="SUPFAM" id="SSF52317">
    <property type="entry name" value="Class I glutamine amidotransferase-like"/>
    <property type="match status" value="1"/>
</dbReference>
<dbReference type="STRING" id="659014.SAMN04487996_111243"/>
<dbReference type="PANTHER" id="PTHR48094">
    <property type="entry name" value="PROTEIN/NUCLEIC ACID DEGLYCASE DJ-1-RELATED"/>
    <property type="match status" value="1"/>
</dbReference>
<evidence type="ECO:0000313" key="6">
    <source>
        <dbReference type="Proteomes" id="UP000198748"/>
    </source>
</evidence>
<dbReference type="GO" id="GO:0019243">
    <property type="term" value="P:methylglyoxal catabolic process to D-lactate via S-lactoyl-glutathione"/>
    <property type="evidence" value="ECO:0007669"/>
    <property type="project" value="TreeGrafter"/>
</dbReference>
<evidence type="ECO:0000256" key="1">
    <source>
        <dbReference type="ARBA" id="ARBA00023016"/>
    </source>
</evidence>
<sequence>MKKKILFVVSSADVIGPKHRRTGNLLTEVAHPYEAFKKQGYDIDIYSVKGGEAPIDMVELDDPTNIAFLNDDGAQKFKNTQSIESVTVDGYDAVFVPGGLAPVVDMPENQTVQKILSSMYDKGGVVSAVCHGPVALINVKLKDGSYLVDGKSVTGFSIAEEENYAKEDVPFELETALKSRGAKYSRVDPWQAYSIQDGRLVTGQNPASASGVAEKVIGILEA</sequence>
<keyword evidence="6" id="KW-1185">Reference proteome</keyword>
<dbReference type="RefSeq" id="WP_090153598.1">
    <property type="nucleotide sequence ID" value="NZ_FNAN01000011.1"/>
</dbReference>
<keyword evidence="2" id="KW-0456">Lyase</keyword>
<keyword evidence="1" id="KW-0346">Stress response</keyword>
<dbReference type="AlphaFoldDB" id="A0A1G7MEP2"/>
<gene>
    <name evidence="5" type="ORF">SAMN04487996_111243</name>
</gene>
<dbReference type="CDD" id="cd03141">
    <property type="entry name" value="GATase1_Hsp31_like"/>
    <property type="match status" value="1"/>
</dbReference>
<dbReference type="InterPro" id="IPR002818">
    <property type="entry name" value="DJ-1/PfpI"/>
</dbReference>
<evidence type="ECO:0000259" key="4">
    <source>
        <dbReference type="Pfam" id="PF01965"/>
    </source>
</evidence>
<dbReference type="Proteomes" id="UP000198748">
    <property type="component" value="Unassembled WGS sequence"/>
</dbReference>
<evidence type="ECO:0000256" key="3">
    <source>
        <dbReference type="ARBA" id="ARBA00038493"/>
    </source>
</evidence>
<dbReference type="GO" id="GO:0019172">
    <property type="term" value="F:glyoxalase III activity"/>
    <property type="evidence" value="ECO:0007669"/>
    <property type="project" value="TreeGrafter"/>
</dbReference>